<dbReference type="AlphaFoldDB" id="A0A9D2BPP4"/>
<gene>
    <name evidence="1" type="ORF">H9848_00395</name>
</gene>
<comment type="caution">
    <text evidence="1">The sequence shown here is derived from an EMBL/GenBank/DDBJ whole genome shotgun (WGS) entry which is preliminary data.</text>
</comment>
<dbReference type="Proteomes" id="UP000823847">
    <property type="component" value="Unassembled WGS sequence"/>
</dbReference>
<name>A0A9D2BPP4_9BACT</name>
<evidence type="ECO:0000313" key="2">
    <source>
        <dbReference type="Proteomes" id="UP000823847"/>
    </source>
</evidence>
<dbReference type="EMBL" id="DXEN01000004">
    <property type="protein sequence ID" value="HIX85063.1"/>
    <property type="molecule type" value="Genomic_DNA"/>
</dbReference>
<proteinExistence type="predicted"/>
<reference evidence="1" key="2">
    <citation type="submission" date="2021-04" db="EMBL/GenBank/DDBJ databases">
        <authorList>
            <person name="Gilroy R."/>
        </authorList>
    </citation>
    <scope>NUCLEOTIDE SEQUENCE</scope>
    <source>
        <strain evidence="1">ChiHecec2B26-12326</strain>
    </source>
</reference>
<protein>
    <submittedName>
        <fullName evidence="1">Uncharacterized protein</fullName>
    </submittedName>
</protein>
<organism evidence="1 2">
    <name type="scientific">Candidatus Parabacteroides intestinigallinarum</name>
    <dbReference type="NCBI Taxonomy" id="2838722"/>
    <lineage>
        <taxon>Bacteria</taxon>
        <taxon>Pseudomonadati</taxon>
        <taxon>Bacteroidota</taxon>
        <taxon>Bacteroidia</taxon>
        <taxon>Bacteroidales</taxon>
        <taxon>Tannerellaceae</taxon>
        <taxon>Parabacteroides</taxon>
    </lineage>
</organism>
<evidence type="ECO:0000313" key="1">
    <source>
        <dbReference type="EMBL" id="HIX85063.1"/>
    </source>
</evidence>
<accession>A0A9D2BPP4</accession>
<sequence length="297" mass="33749">MNQGNEQKDELQALYLKIESLRNNGVKMKEIADWLDIAPSVLSSLYTTVLPNYIELSKTHPEEEALDSALMTVNNISKKRLLSQAQEMLLRLKDMKEVPIEPPINDSSILRLMDEIRQSAGKVEAIKGIYTSYSLSSSSEHLKMEPFLIAPREDHVRIGRISAYGETQWGFGIMPDPQNFHCMLNENQAPQLTLVTFYLQIPFFKSPRQLRGLYIGQDYNRNPVARRILLVKESESTGMEDFLGRASGLIAPGELTPEQQAYYDYTCQPGDCIKMCTVPSLHMDESDLIKEKKMLAL</sequence>
<reference evidence="1" key="1">
    <citation type="journal article" date="2021" name="PeerJ">
        <title>Extensive microbial diversity within the chicken gut microbiome revealed by metagenomics and culture.</title>
        <authorList>
            <person name="Gilroy R."/>
            <person name="Ravi A."/>
            <person name="Getino M."/>
            <person name="Pursley I."/>
            <person name="Horton D.L."/>
            <person name="Alikhan N.F."/>
            <person name="Baker D."/>
            <person name="Gharbi K."/>
            <person name="Hall N."/>
            <person name="Watson M."/>
            <person name="Adriaenssens E.M."/>
            <person name="Foster-Nyarko E."/>
            <person name="Jarju S."/>
            <person name="Secka A."/>
            <person name="Antonio M."/>
            <person name="Oren A."/>
            <person name="Chaudhuri R.R."/>
            <person name="La Ragione R."/>
            <person name="Hildebrand F."/>
            <person name="Pallen M.J."/>
        </authorList>
    </citation>
    <scope>NUCLEOTIDE SEQUENCE</scope>
    <source>
        <strain evidence="1">ChiHecec2B26-12326</strain>
    </source>
</reference>